<comment type="caution">
    <text evidence="9">The sequence shown here is derived from an EMBL/GenBank/DDBJ whole genome shotgun (WGS) entry which is preliminary data.</text>
</comment>
<dbReference type="GO" id="GO:0042597">
    <property type="term" value="C:periplasmic space"/>
    <property type="evidence" value="ECO:0007669"/>
    <property type="project" value="UniProtKB-SubCell"/>
</dbReference>
<feature type="domain" description="SAF" evidence="8">
    <location>
        <begin position="99"/>
        <end position="161"/>
    </location>
</feature>
<dbReference type="EMBL" id="ADAQ01000008">
    <property type="protein sequence ID" value="EEY73822.1"/>
    <property type="molecule type" value="Genomic_DNA"/>
</dbReference>
<keyword evidence="4" id="KW-0732">Signal</keyword>
<accession>D0I444</accession>
<evidence type="ECO:0000313" key="10">
    <source>
        <dbReference type="Proteomes" id="UP000003604"/>
    </source>
</evidence>
<dbReference type="InterPro" id="IPR039246">
    <property type="entry name" value="Flagellar_FlgA"/>
</dbReference>
<evidence type="ECO:0000256" key="5">
    <source>
        <dbReference type="ARBA" id="ARBA00022764"/>
    </source>
</evidence>
<evidence type="ECO:0000313" key="9">
    <source>
        <dbReference type="EMBL" id="EEY73822.1"/>
    </source>
</evidence>
<dbReference type="InterPro" id="IPR041231">
    <property type="entry name" value="FlgA_N"/>
</dbReference>
<dbReference type="Gene3D" id="2.30.30.760">
    <property type="match status" value="1"/>
</dbReference>
<dbReference type="Pfam" id="PF13144">
    <property type="entry name" value="ChapFlgA"/>
    <property type="match status" value="1"/>
</dbReference>
<dbReference type="SMART" id="SM00858">
    <property type="entry name" value="SAF"/>
    <property type="match status" value="1"/>
</dbReference>
<dbReference type="InterPro" id="IPR017585">
    <property type="entry name" value="SAF_FlgA"/>
</dbReference>
<evidence type="ECO:0000256" key="6">
    <source>
        <dbReference type="ARBA" id="ARBA00025643"/>
    </source>
</evidence>
<dbReference type="InterPro" id="IPR013974">
    <property type="entry name" value="SAF"/>
</dbReference>
<dbReference type="Proteomes" id="UP000003604">
    <property type="component" value="Unassembled WGS sequence"/>
</dbReference>
<dbReference type="GO" id="GO:0044780">
    <property type="term" value="P:bacterial-type flagellum assembly"/>
    <property type="evidence" value="ECO:0007669"/>
    <property type="project" value="InterPro"/>
</dbReference>
<comment type="similarity">
    <text evidence="2 7">Belongs to the FlgA family.</text>
</comment>
<gene>
    <name evidence="9" type="ORF">VHA_000509</name>
</gene>
<comment type="subcellular location">
    <subcellularLocation>
        <location evidence="1 7">Periplasm</location>
    </subcellularLocation>
</comment>
<keyword evidence="9" id="KW-0966">Cell projection</keyword>
<dbReference type="CDD" id="cd11614">
    <property type="entry name" value="SAF_CpaB_FlgA_like"/>
    <property type="match status" value="1"/>
</dbReference>
<dbReference type="Gene3D" id="3.90.1210.10">
    <property type="entry name" value="Antifreeze-like/N-acetylneuraminic acid synthase C-terminal domain"/>
    <property type="match status" value="1"/>
</dbReference>
<evidence type="ECO:0000259" key="8">
    <source>
        <dbReference type="SMART" id="SM00858"/>
    </source>
</evidence>
<dbReference type="AlphaFoldDB" id="D0I444"/>
<name>D0I444_GRIHO</name>
<dbReference type="InterPro" id="IPR036732">
    <property type="entry name" value="AFP_Neu5c_C_sf"/>
</dbReference>
<dbReference type="Pfam" id="PF17656">
    <property type="entry name" value="ChapFlgA_N"/>
    <property type="match status" value="1"/>
</dbReference>
<keyword evidence="9" id="KW-0969">Cilium</keyword>
<dbReference type="SUPFAM" id="SSF51269">
    <property type="entry name" value="AFP III-like domain"/>
    <property type="match status" value="1"/>
</dbReference>
<evidence type="ECO:0000256" key="2">
    <source>
        <dbReference type="ARBA" id="ARBA00010474"/>
    </source>
</evidence>
<protein>
    <recommendedName>
        <fullName evidence="3 7">Flagella basal body P-ring formation protein FlgA</fullName>
    </recommendedName>
</protein>
<keyword evidence="5 7" id="KW-0574">Periplasm</keyword>
<evidence type="ECO:0000256" key="3">
    <source>
        <dbReference type="ARBA" id="ARBA00014754"/>
    </source>
</evidence>
<reference evidence="9 10" key="1">
    <citation type="submission" date="2009-10" db="EMBL/GenBank/DDBJ databases">
        <authorList>
            <consortium name="Los Alamos National Laboratory (LANL)"/>
            <consortium name="National Microbial Pathogen Data Resource (NMPDR)"/>
            <person name="Saunders E.H."/>
            <person name="Munk A.C."/>
            <person name="Tapia R."/>
            <person name="Green L."/>
            <person name="Rogers Y."/>
            <person name="Detter J.C."/>
            <person name="Bruce D."/>
            <person name="Brettin T.S."/>
            <person name="Colwell R.R."/>
            <person name="Huq A."/>
            <person name="Grim C.J."/>
            <person name="Hasan N.A."/>
            <person name="Bartels D."/>
            <person name="Vonstein V."/>
        </authorList>
    </citation>
    <scope>NUCLEOTIDE SEQUENCE [LARGE SCALE GENOMIC DNA]</scope>
    <source>
        <strain evidence="9 10">CIP 101886</strain>
    </source>
</reference>
<keyword evidence="9" id="KW-0282">Flagellum</keyword>
<dbReference type="PANTHER" id="PTHR36307:SF1">
    <property type="entry name" value="FLAGELLA BASAL BODY P-RING FORMATION PROTEIN FLGA"/>
    <property type="match status" value="1"/>
</dbReference>
<keyword evidence="7" id="KW-1005">Bacterial flagellum biogenesis</keyword>
<dbReference type="eggNOG" id="COG1261">
    <property type="taxonomic scope" value="Bacteria"/>
</dbReference>
<evidence type="ECO:0000256" key="1">
    <source>
        <dbReference type="ARBA" id="ARBA00004418"/>
    </source>
</evidence>
<evidence type="ECO:0000256" key="4">
    <source>
        <dbReference type="ARBA" id="ARBA00022729"/>
    </source>
</evidence>
<dbReference type="NCBIfam" id="TIGR03170">
    <property type="entry name" value="flgA_cterm"/>
    <property type="match status" value="1"/>
</dbReference>
<comment type="function">
    <text evidence="6 7">Involved in the assembly process of the P-ring formation. It may associate with FlgF on the rod constituting a structure essential for the P-ring assembly or may act as a modulator protein for the P-ring assembly.</text>
</comment>
<proteinExistence type="inferred from homology"/>
<organism evidence="9 10">
    <name type="scientific">Grimontia hollisae CIP 101886</name>
    <dbReference type="NCBI Taxonomy" id="675812"/>
    <lineage>
        <taxon>Bacteria</taxon>
        <taxon>Pseudomonadati</taxon>
        <taxon>Pseudomonadota</taxon>
        <taxon>Gammaproteobacteria</taxon>
        <taxon>Vibrionales</taxon>
        <taxon>Vibrionaceae</taxon>
        <taxon>Grimontia</taxon>
    </lineage>
</organism>
<keyword evidence="10" id="KW-1185">Reference proteome</keyword>
<dbReference type="PANTHER" id="PTHR36307">
    <property type="entry name" value="FLAGELLA BASAL BODY P-RING FORMATION PROTEIN FLGA"/>
    <property type="match status" value="1"/>
</dbReference>
<evidence type="ECO:0000256" key="7">
    <source>
        <dbReference type="RuleBase" id="RU362063"/>
    </source>
</evidence>
<sequence length="224" mass="24525">MVTWMGIFSASAHVSTPAVSRTSVVTFVEQSVADFARSVGSDTFTATVDAFEVPGTCDTPVTMALSDPTRPVGRFTVTLSCEQPKYWKIRVKAEAAVMVDVVVAKSPLKRGQAIQLTDVATKAVNIAYVRHGFFTDTEPLIGKQVRRNISPGRILTPKLIDRPVWVKRDQEVIIEARRDTMIARMKGIALENGSEGDIIRVKNSTSEKEIRARVSSPGTVSTIF</sequence>